<geneLocation type="plasmid" evidence="2">
    <name>megaplasmid</name>
</geneLocation>
<keyword evidence="1" id="KW-0472">Membrane</keyword>
<dbReference type="EMBL" id="LN846931">
    <property type="protein sequence ID" value="CRI06581.1"/>
    <property type="molecule type" value="Genomic_DNA"/>
</dbReference>
<reference evidence="2" key="2">
    <citation type="submission" date="2015-04" db="EMBL/GenBank/DDBJ databases">
        <title>Carnobacterium maltaromaticum LMA28 plasmids.</title>
        <authorList>
            <person name="Cailliez-Grimal C."/>
            <person name="Iskandar C."/>
        </authorList>
    </citation>
    <scope>NUCLEOTIDE SEQUENCE [LARGE SCALE GENOMIC DNA]</scope>
    <source>
        <strain evidence="2">LMA28</strain>
        <plasmid evidence="2">megaplasmid</plasmid>
    </source>
</reference>
<keyword evidence="2" id="KW-0614">Plasmid</keyword>
<protein>
    <submittedName>
        <fullName evidence="2">Uncharacterized protein</fullName>
    </submittedName>
</protein>
<evidence type="ECO:0000313" key="2">
    <source>
        <dbReference type="EMBL" id="CRI06581.1"/>
    </source>
</evidence>
<sequence length="61" mass="7056">MKKTINRKLFSLFIIVSLSFLVLIGIYFTRNIYTSYKINRDTPITSTVTDKNGNIIDPLED</sequence>
<proteinExistence type="predicted"/>
<accession>A0A1Z5AWX7</accession>
<feature type="transmembrane region" description="Helical" evidence="1">
    <location>
        <begin position="9"/>
        <end position="28"/>
    </location>
</feature>
<evidence type="ECO:0000256" key="1">
    <source>
        <dbReference type="SAM" id="Phobius"/>
    </source>
</evidence>
<keyword evidence="1" id="KW-1133">Transmembrane helix</keyword>
<name>A0A1Z5AWX7_CARML</name>
<keyword evidence="1" id="KW-0812">Transmembrane</keyword>
<gene>
    <name evidence="2" type="ORF">BN424_mp0039</name>
</gene>
<dbReference type="AlphaFoldDB" id="A0A1Z5AWX7"/>
<reference evidence="2" key="1">
    <citation type="submission" date="2015-04" db="EMBL/GenBank/DDBJ databases">
        <title>Carnobacterium maltaromaticum LMA28 complete chromosome sequence.</title>
        <authorList>
            <person name="Borges F."/>
            <person name="Cailliez-Grimal C."/>
        </authorList>
    </citation>
    <scope>NUCLEOTIDE SEQUENCE [LARGE SCALE GENOMIC DNA]</scope>
    <source>
        <strain evidence="2">LMA28</strain>
        <plasmid evidence="2">megaplasmid</plasmid>
    </source>
</reference>
<dbReference type="RefSeq" id="WP_034558299.1">
    <property type="nucleotide sequence ID" value="NZ_JALRMX010000015.1"/>
</dbReference>
<organism evidence="2">
    <name type="scientific">Carnobacterium maltaromaticum</name>
    <name type="common">Carnobacterium piscicola</name>
    <dbReference type="NCBI Taxonomy" id="2751"/>
    <lineage>
        <taxon>Bacteria</taxon>
        <taxon>Bacillati</taxon>
        <taxon>Bacillota</taxon>
        <taxon>Bacilli</taxon>
        <taxon>Lactobacillales</taxon>
        <taxon>Carnobacteriaceae</taxon>
        <taxon>Carnobacterium</taxon>
    </lineage>
</organism>